<dbReference type="Proteomes" id="UP000013232">
    <property type="component" value="Unassembled WGS sequence"/>
</dbReference>
<dbReference type="AlphaFoldDB" id="N6Y237"/>
<dbReference type="eggNOG" id="COG3712">
    <property type="taxonomic scope" value="Bacteria"/>
</dbReference>
<dbReference type="PANTHER" id="PTHR30273">
    <property type="entry name" value="PERIPLASMIC SIGNAL SENSOR AND SIGMA FACTOR ACTIVATOR FECR-RELATED"/>
    <property type="match status" value="1"/>
</dbReference>
<dbReference type="InterPro" id="IPR012373">
    <property type="entry name" value="Ferrdict_sens_TM"/>
</dbReference>
<proteinExistence type="predicted"/>
<dbReference type="Gene3D" id="2.60.120.1440">
    <property type="match status" value="1"/>
</dbReference>
<dbReference type="PANTHER" id="PTHR30273:SF2">
    <property type="entry name" value="PROTEIN FECR"/>
    <property type="match status" value="1"/>
</dbReference>
<organism evidence="3 4">
    <name type="scientific">Thauera linaloolentis (strain DSM 12138 / JCM 21573 / CCUG 41526 / CIP 105981 / IAM 15112 / NBRC 102519 / 47Lol)</name>
    <dbReference type="NCBI Taxonomy" id="1123367"/>
    <lineage>
        <taxon>Bacteria</taxon>
        <taxon>Pseudomonadati</taxon>
        <taxon>Pseudomonadota</taxon>
        <taxon>Betaproteobacteria</taxon>
        <taxon>Rhodocyclales</taxon>
        <taxon>Zoogloeaceae</taxon>
        <taxon>Thauera</taxon>
    </lineage>
</organism>
<dbReference type="Pfam" id="PF16220">
    <property type="entry name" value="DUF4880"/>
    <property type="match status" value="1"/>
</dbReference>
<dbReference type="GO" id="GO:0016989">
    <property type="term" value="F:sigma factor antagonist activity"/>
    <property type="evidence" value="ECO:0007669"/>
    <property type="project" value="TreeGrafter"/>
</dbReference>
<keyword evidence="4" id="KW-1185">Reference proteome</keyword>
<evidence type="ECO:0000313" key="4">
    <source>
        <dbReference type="Proteomes" id="UP000013232"/>
    </source>
</evidence>
<evidence type="ECO:0000259" key="2">
    <source>
        <dbReference type="Pfam" id="PF16220"/>
    </source>
</evidence>
<feature type="domain" description="FecR protein" evidence="1">
    <location>
        <begin position="135"/>
        <end position="230"/>
    </location>
</feature>
<sequence length="358" mass="39453">MPQSTATPPSDDTQRLRKEAMDWFVRRRDAGWQSDQEPAFQAWLAADPRHTEAYQRCSRQWNELDGMPADLLANMRRNLVRDKARPAAGQAPAVPSRRRFLLWPAYSAMAAVVGGVGYVTWQHLQAQPIYTQAFQTARGQQQNVQLSDGTRLRLDTATRLEVSYYRQRREVRIIGGQAVFEVQAAVGSPFHVLAGPMRVTVAGTRFLVRYTPDLPGNASVQVAVEEGAVRVARLVPAEAEQGRYDLLAGTLLLAGQQIAADEQGELGPIAAVVADGIAPWREQRVSFVDVPLGQALAELERYRSTGLVVPDPAVAALRLSGTFDPMNPAALRAALPRVLPVRLHDRGGHFEVAPIRMK</sequence>
<dbReference type="EMBL" id="AMXE01000071">
    <property type="protein sequence ID" value="ENO85610.1"/>
    <property type="molecule type" value="Genomic_DNA"/>
</dbReference>
<dbReference type="RefSeq" id="WP_004342246.1">
    <property type="nucleotide sequence ID" value="NZ_AMXE01000071.1"/>
</dbReference>
<gene>
    <name evidence="3" type="ORF">C666_14955</name>
</gene>
<evidence type="ECO:0000259" key="1">
    <source>
        <dbReference type="Pfam" id="PF04773"/>
    </source>
</evidence>
<evidence type="ECO:0000313" key="3">
    <source>
        <dbReference type="EMBL" id="ENO85610.1"/>
    </source>
</evidence>
<feature type="domain" description="FecR N-terminal" evidence="2">
    <location>
        <begin position="18"/>
        <end position="59"/>
    </location>
</feature>
<dbReference type="PIRSF" id="PIRSF018266">
    <property type="entry name" value="FecR"/>
    <property type="match status" value="1"/>
</dbReference>
<reference evidence="3 4" key="1">
    <citation type="submission" date="2012-09" db="EMBL/GenBank/DDBJ databases">
        <title>Draft Genome Sequences of 6 Strains from Genus Thauera.</title>
        <authorList>
            <person name="Liu B."/>
            <person name="Shapleigh J.P."/>
            <person name="Frostegard A.H."/>
        </authorList>
    </citation>
    <scope>NUCLEOTIDE SEQUENCE [LARGE SCALE GENOMIC DNA]</scope>
    <source>
        <strain evidence="4">47Lol / DSM 12138</strain>
    </source>
</reference>
<dbReference type="InterPro" id="IPR006860">
    <property type="entry name" value="FecR"/>
</dbReference>
<dbReference type="STRING" id="1123367.GCA_000621305_03319"/>
<dbReference type="InterPro" id="IPR032623">
    <property type="entry name" value="FecR_N"/>
</dbReference>
<protein>
    <submittedName>
        <fullName evidence="3">Anti-FecI sigma factor FecR</fullName>
    </submittedName>
</protein>
<accession>N6Y237</accession>
<name>N6Y237_THAL4</name>
<comment type="caution">
    <text evidence="3">The sequence shown here is derived from an EMBL/GenBank/DDBJ whole genome shotgun (WGS) entry which is preliminary data.</text>
</comment>
<dbReference type="Pfam" id="PF04773">
    <property type="entry name" value="FecR"/>
    <property type="match status" value="1"/>
</dbReference>